<dbReference type="GeneID" id="9380147"/>
<sequence length="67" mass="7298">MSSGVEILGLATSTKRTTTPKRIWMATGRISISSGTSRRNVSIGRRPFIGPRSSLENIPLLLDNDVK</sequence>
<proteinExistence type="predicted"/>
<reference evidence="1 2" key="1">
    <citation type="journal article" date="2010" name="Proc. Natl. Acad. Sci. U.S.A.">
        <title>Insights into evolution of multicellular fungi from the assembled chromosomes of the mushroom Coprinopsis cinerea (Coprinus cinereus).</title>
        <authorList>
            <person name="Stajich J.E."/>
            <person name="Wilke S.K."/>
            <person name="Ahren D."/>
            <person name="Au C.H."/>
            <person name="Birren B.W."/>
            <person name="Borodovsky M."/>
            <person name="Burns C."/>
            <person name="Canback B."/>
            <person name="Casselton L.A."/>
            <person name="Cheng C.K."/>
            <person name="Deng J."/>
            <person name="Dietrich F.S."/>
            <person name="Fargo D.C."/>
            <person name="Farman M.L."/>
            <person name="Gathman A.C."/>
            <person name="Goldberg J."/>
            <person name="Guigo R."/>
            <person name="Hoegger P.J."/>
            <person name="Hooker J.B."/>
            <person name="Huggins A."/>
            <person name="James T.Y."/>
            <person name="Kamada T."/>
            <person name="Kilaru S."/>
            <person name="Kodira C."/>
            <person name="Kues U."/>
            <person name="Kupfer D."/>
            <person name="Kwan H.S."/>
            <person name="Lomsadze A."/>
            <person name="Li W."/>
            <person name="Lilly W.W."/>
            <person name="Ma L.J."/>
            <person name="Mackey A.J."/>
            <person name="Manning G."/>
            <person name="Martin F."/>
            <person name="Muraguchi H."/>
            <person name="Natvig D.O."/>
            <person name="Palmerini H."/>
            <person name="Ramesh M.A."/>
            <person name="Rehmeyer C.J."/>
            <person name="Roe B.A."/>
            <person name="Shenoy N."/>
            <person name="Stanke M."/>
            <person name="Ter-Hovhannisyan V."/>
            <person name="Tunlid A."/>
            <person name="Velagapudi R."/>
            <person name="Vision T.J."/>
            <person name="Zeng Q."/>
            <person name="Zolan M.E."/>
            <person name="Pukkila P.J."/>
        </authorList>
    </citation>
    <scope>NUCLEOTIDE SEQUENCE [LARGE SCALE GENOMIC DNA]</scope>
    <source>
        <strain evidence="2">Okayama-7 / 130 / ATCC MYA-4618 / FGSC 9003</strain>
    </source>
</reference>
<evidence type="ECO:0000313" key="2">
    <source>
        <dbReference type="Proteomes" id="UP000001861"/>
    </source>
</evidence>
<name>D6RQ37_COPC7</name>
<dbReference type="AlphaFoldDB" id="D6RQ37"/>
<dbReference type="VEuPathDB" id="FungiDB:CC1G_15358"/>
<protein>
    <submittedName>
        <fullName evidence="1">Uncharacterized protein</fullName>
    </submittedName>
</protein>
<dbReference type="InParanoid" id="D6RQ37"/>
<comment type="caution">
    <text evidence="1">The sequence shown here is derived from an EMBL/GenBank/DDBJ whole genome shotgun (WGS) entry which is preliminary data.</text>
</comment>
<accession>D6RQ37</accession>
<dbReference type="KEGG" id="cci:CC1G_15358"/>
<dbReference type="Proteomes" id="UP000001861">
    <property type="component" value="Unassembled WGS sequence"/>
</dbReference>
<dbReference type="RefSeq" id="XP_002910451.1">
    <property type="nucleotide sequence ID" value="XM_002910405.1"/>
</dbReference>
<dbReference type="HOGENOM" id="CLU_2812238_0_0_1"/>
<gene>
    <name evidence="1" type="ORF">CC1G_15358</name>
</gene>
<evidence type="ECO:0000313" key="1">
    <source>
        <dbReference type="EMBL" id="EFI26957.1"/>
    </source>
</evidence>
<dbReference type="EMBL" id="AACS02000010">
    <property type="protein sequence ID" value="EFI26957.1"/>
    <property type="molecule type" value="Genomic_DNA"/>
</dbReference>
<keyword evidence="2" id="KW-1185">Reference proteome</keyword>
<organism evidence="1 2">
    <name type="scientific">Coprinopsis cinerea (strain Okayama-7 / 130 / ATCC MYA-4618 / FGSC 9003)</name>
    <name type="common">Inky cap fungus</name>
    <name type="synonym">Hormographiella aspergillata</name>
    <dbReference type="NCBI Taxonomy" id="240176"/>
    <lineage>
        <taxon>Eukaryota</taxon>
        <taxon>Fungi</taxon>
        <taxon>Dikarya</taxon>
        <taxon>Basidiomycota</taxon>
        <taxon>Agaricomycotina</taxon>
        <taxon>Agaricomycetes</taxon>
        <taxon>Agaricomycetidae</taxon>
        <taxon>Agaricales</taxon>
        <taxon>Agaricineae</taxon>
        <taxon>Psathyrellaceae</taxon>
        <taxon>Coprinopsis</taxon>
    </lineage>
</organism>